<dbReference type="RefSeq" id="WP_370718699.1">
    <property type="nucleotide sequence ID" value="NZ_JBGGTQ010000004.1"/>
</dbReference>
<comment type="similarity">
    <text evidence="1 3">Belongs to the Nudix hydrolase family.</text>
</comment>
<accession>A0ABV4I1Y3</accession>
<evidence type="ECO:0000259" key="4">
    <source>
        <dbReference type="PROSITE" id="PS51462"/>
    </source>
</evidence>
<dbReference type="PANTHER" id="PTHR43736:SF1">
    <property type="entry name" value="DIHYDRONEOPTERIN TRIPHOSPHATE DIPHOSPHATASE"/>
    <property type="match status" value="1"/>
</dbReference>
<keyword evidence="2 3" id="KW-0378">Hydrolase</keyword>
<dbReference type="PANTHER" id="PTHR43736">
    <property type="entry name" value="ADP-RIBOSE PYROPHOSPHATASE"/>
    <property type="match status" value="1"/>
</dbReference>
<comment type="caution">
    <text evidence="5">The sequence shown here is derived from an EMBL/GenBank/DDBJ whole genome shotgun (WGS) entry which is preliminary data.</text>
</comment>
<evidence type="ECO:0000313" key="6">
    <source>
        <dbReference type="Proteomes" id="UP001566476"/>
    </source>
</evidence>
<dbReference type="EMBL" id="JBGGTQ010000004">
    <property type="protein sequence ID" value="MEZ0492683.1"/>
    <property type="molecule type" value="Genomic_DNA"/>
</dbReference>
<organism evidence="5 6">
    <name type="scientific">Kineococcus mangrovi</name>
    <dbReference type="NCBI Taxonomy" id="1660183"/>
    <lineage>
        <taxon>Bacteria</taxon>
        <taxon>Bacillati</taxon>
        <taxon>Actinomycetota</taxon>
        <taxon>Actinomycetes</taxon>
        <taxon>Kineosporiales</taxon>
        <taxon>Kineosporiaceae</taxon>
        <taxon>Kineococcus</taxon>
    </lineage>
</organism>
<evidence type="ECO:0000313" key="5">
    <source>
        <dbReference type="EMBL" id="MEZ0492683.1"/>
    </source>
</evidence>
<evidence type="ECO:0000256" key="2">
    <source>
        <dbReference type="ARBA" id="ARBA00022801"/>
    </source>
</evidence>
<reference evidence="5 6" key="1">
    <citation type="submission" date="2024-07" db="EMBL/GenBank/DDBJ databases">
        <authorList>
            <person name="Thanompreechachai J."/>
            <person name="Duangmal K."/>
        </authorList>
    </citation>
    <scope>NUCLEOTIDE SEQUENCE [LARGE SCALE GENOMIC DNA]</scope>
    <source>
        <strain evidence="5 6">TBRC 1896</strain>
    </source>
</reference>
<dbReference type="PRINTS" id="PR00502">
    <property type="entry name" value="NUDIXFAMILY"/>
</dbReference>
<gene>
    <name evidence="5" type="ORF">AB2L28_10600</name>
</gene>
<feature type="domain" description="Nudix hydrolase" evidence="4">
    <location>
        <begin position="130"/>
        <end position="270"/>
    </location>
</feature>
<proteinExistence type="inferred from homology"/>
<evidence type="ECO:0000256" key="1">
    <source>
        <dbReference type="ARBA" id="ARBA00005582"/>
    </source>
</evidence>
<name>A0ABV4I1Y3_9ACTN</name>
<dbReference type="SUPFAM" id="SSF55811">
    <property type="entry name" value="Nudix"/>
    <property type="match status" value="1"/>
</dbReference>
<protein>
    <submittedName>
        <fullName evidence="5">NUDIX domain-containing protein</fullName>
    </submittedName>
</protein>
<dbReference type="InterPro" id="IPR015797">
    <property type="entry name" value="NUDIX_hydrolase-like_dom_sf"/>
</dbReference>
<dbReference type="PROSITE" id="PS00893">
    <property type="entry name" value="NUDIX_BOX"/>
    <property type="match status" value="1"/>
</dbReference>
<dbReference type="InterPro" id="IPR020084">
    <property type="entry name" value="NUDIX_hydrolase_CS"/>
</dbReference>
<dbReference type="InterPro" id="IPR020476">
    <property type="entry name" value="Nudix_hydrolase"/>
</dbReference>
<evidence type="ECO:0000256" key="3">
    <source>
        <dbReference type="RuleBase" id="RU003476"/>
    </source>
</evidence>
<dbReference type="PROSITE" id="PS51462">
    <property type="entry name" value="NUDIX"/>
    <property type="match status" value="1"/>
</dbReference>
<dbReference type="Proteomes" id="UP001566476">
    <property type="component" value="Unassembled WGS sequence"/>
</dbReference>
<sequence length="276" mass="28935">MSDLQRVAVHVAAVAAGRLLVVDGVLPWALLAHGETPLAAARRVLGPDVVLGELLAVHDGRRAHDGLDLHTVHLVLAGTVADEADEAVTGGRWVPAPDDWPLAADDLVALEDAERVRVSPVTDGSVPVVRQRLACYAVVVADGSLLLTRLSTTTPSPGRWTLPGGGVDHGEHPLTAVVREVHEETGMAVRVTGLAEIGAEHFTGRSPRGVLEDFHAVRILVRAEPLEVLDPVVLDVGGSTDLARWVPIGEAEGVGLVGVAQRGLQIALHDGDRGRG</sequence>
<keyword evidence="6" id="KW-1185">Reference proteome</keyword>
<dbReference type="Pfam" id="PF00293">
    <property type="entry name" value="NUDIX"/>
    <property type="match status" value="1"/>
</dbReference>
<dbReference type="Gene3D" id="3.90.79.10">
    <property type="entry name" value="Nucleoside Triphosphate Pyrophosphohydrolase"/>
    <property type="match status" value="1"/>
</dbReference>
<dbReference type="InterPro" id="IPR000086">
    <property type="entry name" value="NUDIX_hydrolase_dom"/>
</dbReference>